<evidence type="ECO:0000313" key="7">
    <source>
        <dbReference type="EMBL" id="AGN48298.1"/>
    </source>
</evidence>
<evidence type="ECO:0000256" key="2">
    <source>
        <dbReference type="ARBA" id="ARBA00004535"/>
    </source>
</evidence>
<keyword evidence="5" id="KW-0920">Virion tegument</keyword>
<evidence type="ECO:0000313" key="8">
    <source>
        <dbReference type="EMBL" id="AGN48310.1"/>
    </source>
</evidence>
<accession>A0A0K0K5X6</accession>
<comment type="subcellular location">
    <subcellularLocation>
        <location evidence="1">Host nucleus matrix</location>
    </subcellularLocation>
    <subcellularLocation>
        <location evidence="2">Virion tegument</location>
    </subcellularLocation>
</comment>
<keyword evidence="6" id="KW-0946">Virion</keyword>
<evidence type="ECO:0000256" key="6">
    <source>
        <dbReference type="ARBA" id="ARBA00022844"/>
    </source>
</evidence>
<dbReference type="GO" id="GO:0044204">
    <property type="term" value="C:host cell nuclear matrix"/>
    <property type="evidence" value="ECO:0007669"/>
    <property type="project" value="UniProtKB-SubCell"/>
</dbReference>
<evidence type="ECO:0000256" key="4">
    <source>
        <dbReference type="ARBA" id="ARBA00022562"/>
    </source>
</evidence>
<dbReference type="InterPro" id="IPR000714">
    <property type="entry name" value="EHV_Unk"/>
</dbReference>
<evidence type="ECO:0000256" key="5">
    <source>
        <dbReference type="ARBA" id="ARBA00022580"/>
    </source>
</evidence>
<proteinExistence type="inferred from homology"/>
<dbReference type="EMBL" id="JX458823">
    <property type="protein sequence ID" value="AGN48298.1"/>
    <property type="molecule type" value="Genomic_DNA"/>
</dbReference>
<keyword evidence="4" id="KW-1048">Host nucleus</keyword>
<reference evidence="9" key="2">
    <citation type="submission" date="2012-08" db="EMBL/GenBank/DDBJ databases">
        <authorList>
            <person name="Xu Y.-L."/>
            <person name="He P."/>
            <person name="Zhang L."/>
            <person name="Dong S.-L."/>
            <person name="Li F."/>
        </authorList>
    </citation>
    <scope>NUCLEOTIDE SEQUENCE [LARGE SCALE GENOMIC DNA]</scope>
</reference>
<evidence type="ECO:0000256" key="1">
    <source>
        <dbReference type="ARBA" id="ARBA00004428"/>
    </source>
</evidence>
<gene>
    <name evidence="8" type="primary">US10</name>
    <name evidence="7" type="ORF">ILTVWG_ORF66</name>
    <name evidence="8" type="ORF">ILTVWG_ORF78</name>
</gene>
<sequence length="278" mass="30814">MENMLDGCYPLALMDSDHITAHAVPRGERRRQGAAVASSESADSVDPCIRIASRLWRELVEISSELKDGYGEFTSARDRRNALIAANERLRSAFLGASRATRGLGLRPRWASTESVANSPTDPNNGNGLGELEEAMEGIEGDFWLDSLDGDRFEDESRTMQSENMRFVIEKELLSWLSRHLPADLASAERETSRSLLAAGHWCCLWHPRPCREACLYDSIYVQSLFRVGTGRVPQSEMRRREYLAALRAGAAAANSPEVSASIFARDAGIALALARRR</sequence>
<protein>
    <submittedName>
        <fullName evidence="8">Virion protein US10</fullName>
    </submittedName>
</protein>
<dbReference type="GO" id="GO:0019033">
    <property type="term" value="C:viral tegument"/>
    <property type="evidence" value="ECO:0007669"/>
    <property type="project" value="UniProtKB-SubCell"/>
</dbReference>
<organism evidence="8 9">
    <name type="scientific">Infectious laryngotracheitis virus</name>
    <name type="common">ILTV</name>
    <name type="synonym">Gallid herpesvirus 1</name>
    <dbReference type="NCBI Taxonomy" id="10386"/>
    <lineage>
        <taxon>Viruses</taxon>
        <taxon>Duplodnaviria</taxon>
        <taxon>Heunggongvirae</taxon>
        <taxon>Peploviricota</taxon>
        <taxon>Herviviricetes</taxon>
        <taxon>Herpesvirales</taxon>
        <taxon>Orthoherpesviridae</taxon>
        <taxon>Alphaherpesvirinae</taxon>
        <taxon>Iltovirus</taxon>
        <taxon>Iltovirus gallidalpha1</taxon>
    </lineage>
</organism>
<dbReference type="GO" id="GO:0008270">
    <property type="term" value="F:zinc ion binding"/>
    <property type="evidence" value="ECO:0007669"/>
    <property type="project" value="InterPro"/>
</dbReference>
<organismHost>
    <name type="scientific">Gallus gallus</name>
    <name type="common">Chicken</name>
    <dbReference type="NCBI Taxonomy" id="9031"/>
</organismHost>
<reference evidence="8" key="1">
    <citation type="submission" date="2012-08" db="EMBL/GenBank/DDBJ databases">
        <title>Molecular characterization of the Taiwan isolate of Dahlia common mosaic virus (DCMV-TW).</title>
        <authorList>
            <person name="Chao H."/>
            <person name="Chen Y."/>
        </authorList>
    </citation>
    <scope>NUCLEOTIDE SEQUENCE</scope>
    <source>
        <strain evidence="8">WG</strain>
    </source>
</reference>
<evidence type="ECO:0000313" key="9">
    <source>
        <dbReference type="Proteomes" id="UP000165693"/>
    </source>
</evidence>
<evidence type="ECO:0000256" key="3">
    <source>
        <dbReference type="ARBA" id="ARBA00005815"/>
    </source>
</evidence>
<dbReference type="Pfam" id="PF02053">
    <property type="entry name" value="Gene66"/>
    <property type="match status" value="1"/>
</dbReference>
<dbReference type="EMBL" id="JX458823">
    <property type="protein sequence ID" value="AGN48310.1"/>
    <property type="molecule type" value="Genomic_DNA"/>
</dbReference>
<comment type="similarity">
    <text evidence="3">Belongs to the herpesviridae US10 family.</text>
</comment>
<dbReference type="Proteomes" id="UP000165693">
    <property type="component" value="Genome"/>
</dbReference>
<name>A0A0K0K5X6_ILTV</name>